<organism evidence="1 2">
    <name type="scientific">Dreissena polymorpha</name>
    <name type="common">Zebra mussel</name>
    <name type="synonym">Mytilus polymorpha</name>
    <dbReference type="NCBI Taxonomy" id="45954"/>
    <lineage>
        <taxon>Eukaryota</taxon>
        <taxon>Metazoa</taxon>
        <taxon>Spiralia</taxon>
        <taxon>Lophotrochozoa</taxon>
        <taxon>Mollusca</taxon>
        <taxon>Bivalvia</taxon>
        <taxon>Autobranchia</taxon>
        <taxon>Heteroconchia</taxon>
        <taxon>Euheterodonta</taxon>
        <taxon>Imparidentia</taxon>
        <taxon>Neoheterodontei</taxon>
        <taxon>Myida</taxon>
        <taxon>Dreissenoidea</taxon>
        <taxon>Dreissenidae</taxon>
        <taxon>Dreissena</taxon>
    </lineage>
</organism>
<comment type="caution">
    <text evidence="1">The sequence shown here is derived from an EMBL/GenBank/DDBJ whole genome shotgun (WGS) entry which is preliminary data.</text>
</comment>
<reference evidence="1" key="2">
    <citation type="submission" date="2020-11" db="EMBL/GenBank/DDBJ databases">
        <authorList>
            <person name="McCartney M.A."/>
            <person name="Auch B."/>
            <person name="Kono T."/>
            <person name="Mallez S."/>
            <person name="Becker A."/>
            <person name="Gohl D.M."/>
            <person name="Silverstein K.A.T."/>
            <person name="Koren S."/>
            <person name="Bechman K.B."/>
            <person name="Herman A."/>
            <person name="Abrahante J.E."/>
            <person name="Garbe J."/>
        </authorList>
    </citation>
    <scope>NUCLEOTIDE SEQUENCE</scope>
    <source>
        <strain evidence="1">Duluth1</strain>
        <tissue evidence="1">Whole animal</tissue>
    </source>
</reference>
<accession>A0A9D4KIS1</accession>
<keyword evidence="2" id="KW-1185">Reference proteome</keyword>
<name>A0A9D4KIS1_DREPO</name>
<protein>
    <submittedName>
        <fullName evidence="1">Uncharacterized protein</fullName>
    </submittedName>
</protein>
<dbReference type="Proteomes" id="UP000828390">
    <property type="component" value="Unassembled WGS sequence"/>
</dbReference>
<dbReference type="AlphaFoldDB" id="A0A9D4KIS1"/>
<proteinExistence type="predicted"/>
<evidence type="ECO:0000313" key="2">
    <source>
        <dbReference type="Proteomes" id="UP000828390"/>
    </source>
</evidence>
<sequence length="173" mass="19685">MNVAFRCLRPFIIGAYVLTKFHDDRPLSAPSKITKALRQHMMLKTNILGKFHYVWTKKYDFKGLTKKTAPPPIGKSVTDRQTQRAQTIRDKKQTALFFKGPELDSEMPLVERRVFLSESNSYVTLGPSPCGTPVPISHISHLTPPTYIQWSAIVIYCFNLEANDLSCFQSCAF</sequence>
<reference evidence="1" key="1">
    <citation type="journal article" date="2019" name="bioRxiv">
        <title>The Genome of the Zebra Mussel, Dreissena polymorpha: A Resource for Invasive Species Research.</title>
        <authorList>
            <person name="McCartney M.A."/>
            <person name="Auch B."/>
            <person name="Kono T."/>
            <person name="Mallez S."/>
            <person name="Zhang Y."/>
            <person name="Obille A."/>
            <person name="Becker A."/>
            <person name="Abrahante J.E."/>
            <person name="Garbe J."/>
            <person name="Badalamenti J.P."/>
            <person name="Herman A."/>
            <person name="Mangelson H."/>
            <person name="Liachko I."/>
            <person name="Sullivan S."/>
            <person name="Sone E.D."/>
            <person name="Koren S."/>
            <person name="Silverstein K.A.T."/>
            <person name="Beckman K.B."/>
            <person name="Gohl D.M."/>
        </authorList>
    </citation>
    <scope>NUCLEOTIDE SEQUENCE</scope>
    <source>
        <strain evidence="1">Duluth1</strain>
        <tissue evidence="1">Whole animal</tissue>
    </source>
</reference>
<gene>
    <name evidence="1" type="ORF">DPMN_113499</name>
</gene>
<evidence type="ECO:0000313" key="1">
    <source>
        <dbReference type="EMBL" id="KAH3840057.1"/>
    </source>
</evidence>
<dbReference type="EMBL" id="JAIWYP010000004">
    <property type="protein sequence ID" value="KAH3840057.1"/>
    <property type="molecule type" value="Genomic_DNA"/>
</dbReference>